<sequence length="336" mass="35517">MFEPCLACLPATASDHEADCAERLAVHASAGTVRLGRVAQSANPSGPETYGQERTTTSCGPYRSNRHHLARFRGPRCSRRRDIHPHGAKDRVHGDRRPVACAGPPIRDGWRSGQRLDRTAAWPGRTPASYPYVSTLIGSACLRALSPSTMNKLLPRIASVIILLVWVSSFWSVQAVTSPWLRSARVTNAYTLPVEVRVTYGRYSASANVSSRQMTSAIVVFPGDSALFGDASVQLREPEVVTALLGGASGTCAQLTLPIDTVLACAFPSNDTSIPYSYPESCTSMDAPFASGNESGGSFLVLPASVSSSSSAAPVTLAYEGGEPADGTLVSSDCGP</sequence>
<dbReference type="Proteomes" id="UP000530660">
    <property type="component" value="Unassembled WGS sequence"/>
</dbReference>
<gene>
    <name evidence="1" type="ORF">F1559_000359</name>
</gene>
<dbReference type="AlphaFoldDB" id="A0A7J7IQ98"/>
<reference evidence="1 2" key="1">
    <citation type="journal article" date="2020" name="J. Phycol.">
        <title>Comparative genome analysis reveals Cyanidiococcus gen. nov., a new extremophilic red algal genus sister to Cyanidioschyzon (Cyanidioschyzonaceae, Rhodophyta).</title>
        <authorList>
            <person name="Liu S.-L."/>
            <person name="Chiang Y.-R."/>
            <person name="Yoon H.S."/>
            <person name="Fu H.-Y."/>
        </authorList>
    </citation>
    <scope>NUCLEOTIDE SEQUENCE [LARGE SCALE GENOMIC DNA]</scope>
    <source>
        <strain evidence="1 2">THAL066</strain>
    </source>
</reference>
<protein>
    <submittedName>
        <fullName evidence="1">Uncharacterized protein</fullName>
    </submittedName>
</protein>
<proteinExistence type="predicted"/>
<dbReference type="EMBL" id="VWRR01000002">
    <property type="protein sequence ID" value="KAF6004717.1"/>
    <property type="molecule type" value="Genomic_DNA"/>
</dbReference>
<accession>A0A7J7IQ98</accession>
<dbReference type="OrthoDB" id="10498138at2759"/>
<evidence type="ECO:0000313" key="1">
    <source>
        <dbReference type="EMBL" id="KAF6004717.1"/>
    </source>
</evidence>
<name>A0A7J7IQ98_9RHOD</name>
<organism evidence="1 2">
    <name type="scientific">Cyanidiococcus yangmingshanensis</name>
    <dbReference type="NCBI Taxonomy" id="2690220"/>
    <lineage>
        <taxon>Eukaryota</taxon>
        <taxon>Rhodophyta</taxon>
        <taxon>Bangiophyceae</taxon>
        <taxon>Cyanidiales</taxon>
        <taxon>Cyanidiaceae</taxon>
        <taxon>Cyanidiococcus</taxon>
    </lineage>
</organism>
<evidence type="ECO:0000313" key="2">
    <source>
        <dbReference type="Proteomes" id="UP000530660"/>
    </source>
</evidence>
<comment type="caution">
    <text evidence="1">The sequence shown here is derived from an EMBL/GenBank/DDBJ whole genome shotgun (WGS) entry which is preliminary data.</text>
</comment>
<keyword evidence="2" id="KW-1185">Reference proteome</keyword>